<evidence type="ECO:0000313" key="5">
    <source>
        <dbReference type="EMBL" id="MFD2754138.1"/>
    </source>
</evidence>
<accession>A0ABW5UMI2</accession>
<dbReference type="PROSITE" id="PS50995">
    <property type="entry name" value="HTH_MARR_2"/>
    <property type="match status" value="1"/>
</dbReference>
<gene>
    <name evidence="5" type="ORF">ACFSW6_08565</name>
</gene>
<keyword evidence="6" id="KW-1185">Reference proteome</keyword>
<feature type="domain" description="HTH marR-type" evidence="4">
    <location>
        <begin position="20"/>
        <end position="152"/>
    </location>
</feature>
<comment type="caution">
    <text evidence="5">The sequence shown here is derived from an EMBL/GenBank/DDBJ whole genome shotgun (WGS) entry which is preliminary data.</text>
</comment>
<evidence type="ECO:0000313" key="6">
    <source>
        <dbReference type="Proteomes" id="UP001597463"/>
    </source>
</evidence>
<keyword evidence="2" id="KW-0238">DNA-binding</keyword>
<sequence length="174" mass="19304">MNRTTASPSSGNASQPLALYKRLGFLLRRAHQLSVGIFEEECRSLSLTPPQWGVLTIVQSVPGTDQTSLARALGFDKVTTMRLVRSLEERGLLQRAQSMLDKRQHELALTEAGHRMLTEAALPVELAHKRLLSPLTETEQAQLIHLLGKLGSKLTPGARVIYEPLHLQKARKRG</sequence>
<evidence type="ECO:0000259" key="4">
    <source>
        <dbReference type="PROSITE" id="PS50995"/>
    </source>
</evidence>
<keyword evidence="1" id="KW-0805">Transcription regulation</keyword>
<dbReference type="EMBL" id="JBHUMV010000003">
    <property type="protein sequence ID" value="MFD2754138.1"/>
    <property type="molecule type" value="Genomic_DNA"/>
</dbReference>
<dbReference type="PRINTS" id="PR00598">
    <property type="entry name" value="HTHMARR"/>
</dbReference>
<evidence type="ECO:0000256" key="1">
    <source>
        <dbReference type="ARBA" id="ARBA00023015"/>
    </source>
</evidence>
<reference evidence="6" key="1">
    <citation type="journal article" date="2019" name="Int. J. Syst. Evol. Microbiol.">
        <title>The Global Catalogue of Microorganisms (GCM) 10K type strain sequencing project: providing services to taxonomists for standard genome sequencing and annotation.</title>
        <authorList>
            <consortium name="The Broad Institute Genomics Platform"/>
            <consortium name="The Broad Institute Genome Sequencing Center for Infectious Disease"/>
            <person name="Wu L."/>
            <person name="Ma J."/>
        </authorList>
    </citation>
    <scope>NUCLEOTIDE SEQUENCE [LARGE SCALE GENOMIC DNA]</scope>
    <source>
        <strain evidence="6">TISTR 1906</strain>
    </source>
</reference>
<evidence type="ECO:0000256" key="3">
    <source>
        <dbReference type="ARBA" id="ARBA00023163"/>
    </source>
</evidence>
<dbReference type="SUPFAM" id="SSF46785">
    <property type="entry name" value="Winged helix' DNA-binding domain"/>
    <property type="match status" value="1"/>
</dbReference>
<dbReference type="InterPro" id="IPR000835">
    <property type="entry name" value="HTH_MarR-typ"/>
</dbReference>
<proteinExistence type="predicted"/>
<protein>
    <submittedName>
        <fullName evidence="5">MarR family winged helix-turn-helix transcriptional regulator</fullName>
    </submittedName>
</protein>
<dbReference type="InterPro" id="IPR036390">
    <property type="entry name" value="WH_DNA-bd_sf"/>
</dbReference>
<keyword evidence="3" id="KW-0804">Transcription</keyword>
<organism evidence="5 6">
    <name type="scientific">Comamonas terrae</name>
    <dbReference type="NCBI Taxonomy" id="673548"/>
    <lineage>
        <taxon>Bacteria</taxon>
        <taxon>Pseudomonadati</taxon>
        <taxon>Pseudomonadota</taxon>
        <taxon>Betaproteobacteria</taxon>
        <taxon>Burkholderiales</taxon>
        <taxon>Comamonadaceae</taxon>
        <taxon>Comamonas</taxon>
    </lineage>
</organism>
<dbReference type="RefSeq" id="WP_157081775.1">
    <property type="nucleotide sequence ID" value="NZ_BCNT01000001.1"/>
</dbReference>
<dbReference type="InterPro" id="IPR036388">
    <property type="entry name" value="WH-like_DNA-bd_sf"/>
</dbReference>
<dbReference type="InterPro" id="IPR023187">
    <property type="entry name" value="Tscrpt_reg_MarR-type_CS"/>
</dbReference>
<dbReference type="PROSITE" id="PS01117">
    <property type="entry name" value="HTH_MARR_1"/>
    <property type="match status" value="1"/>
</dbReference>
<dbReference type="Proteomes" id="UP001597463">
    <property type="component" value="Unassembled WGS sequence"/>
</dbReference>
<dbReference type="Pfam" id="PF12802">
    <property type="entry name" value="MarR_2"/>
    <property type="match status" value="1"/>
</dbReference>
<dbReference type="Gene3D" id="1.10.10.10">
    <property type="entry name" value="Winged helix-like DNA-binding domain superfamily/Winged helix DNA-binding domain"/>
    <property type="match status" value="1"/>
</dbReference>
<dbReference type="PANTHER" id="PTHR33164:SF95">
    <property type="entry name" value="TRANSCRIPTIONAL REGULATOR"/>
    <property type="match status" value="1"/>
</dbReference>
<dbReference type="SMART" id="SM00347">
    <property type="entry name" value="HTH_MARR"/>
    <property type="match status" value="1"/>
</dbReference>
<evidence type="ECO:0000256" key="2">
    <source>
        <dbReference type="ARBA" id="ARBA00023125"/>
    </source>
</evidence>
<dbReference type="PANTHER" id="PTHR33164">
    <property type="entry name" value="TRANSCRIPTIONAL REGULATOR, MARR FAMILY"/>
    <property type="match status" value="1"/>
</dbReference>
<dbReference type="InterPro" id="IPR039422">
    <property type="entry name" value="MarR/SlyA-like"/>
</dbReference>
<name>A0ABW5UMI2_9BURK</name>